<dbReference type="GO" id="GO:0009247">
    <property type="term" value="P:glycolipid biosynthetic process"/>
    <property type="evidence" value="ECO:0007669"/>
    <property type="project" value="InterPro"/>
</dbReference>
<dbReference type="InParanoid" id="A0A7M7P2E4"/>
<dbReference type="GO" id="GO:0001733">
    <property type="term" value="F:galactosylceramide sulfotransferase activity"/>
    <property type="evidence" value="ECO:0007669"/>
    <property type="project" value="InterPro"/>
</dbReference>
<keyword evidence="3" id="KW-0808">Transferase</keyword>
<dbReference type="Proteomes" id="UP000007110">
    <property type="component" value="Unassembled WGS sequence"/>
</dbReference>
<reference evidence="10" key="2">
    <citation type="submission" date="2021-01" db="UniProtKB">
        <authorList>
            <consortium name="EnsemblMetazoa"/>
        </authorList>
    </citation>
    <scope>IDENTIFICATION</scope>
</reference>
<dbReference type="EnsemblMetazoa" id="XM_030988587">
    <property type="protein sequence ID" value="XP_030844447"/>
    <property type="gene ID" value="LOC577909"/>
</dbReference>
<keyword evidence="8" id="KW-0472">Membrane</keyword>
<protein>
    <recommendedName>
        <fullName evidence="12">Galactose-3-O-sulfotransferase</fullName>
    </recommendedName>
</protein>
<sequence>MSNRLPKKILVTVIVSVSVILVLHGINKEYFVTGILNSRKPGNVDVGQIWRHFSQKTQESSEQLAYNTTSVAHWEANLAAQNASTQEEAVKKIMQNSVKITDAETKSTCQRRNNIGFFKMHKCGSSTVQNILMRYGIRYDLNFVLPPSGNYLGQTYFNRRFMMTFPVHEYNILCHHTRFSKEGFVSVLPADSAYVTIIRDPATMFESTYTYLQYQRRYGVSLSTFLENPNNYYEPNPGKDHAKDSILFDLGLENNLKTNAGAVAKKIQRISSEFDLVMLTEHFSESLILLKELMCWDFQDIAFFKMNARSPTSVKTLTDTTMKKMRQWNDGDTKLYDFFNRTFWEKVDAFGEERMRREVTKLEEMNQMLKDRCIDKVVTNDKGVWHPTGINVESFKLKESVAHDKDCQLMAKTELPFTSYVRQKQLAKYFGQKAPVL</sequence>
<comment type="similarity">
    <text evidence="2">Belongs to the galactose-3-O-sulfotransferase family.</text>
</comment>
<name>A0A7M7P2E4_STRPU</name>
<keyword evidence="7" id="KW-0333">Golgi apparatus</keyword>
<dbReference type="KEGG" id="spu:577909"/>
<evidence type="ECO:0000256" key="5">
    <source>
        <dbReference type="ARBA" id="ARBA00022968"/>
    </source>
</evidence>
<evidence type="ECO:0000256" key="4">
    <source>
        <dbReference type="ARBA" id="ARBA00022692"/>
    </source>
</evidence>
<comment type="subcellular location">
    <subcellularLocation>
        <location evidence="1">Golgi apparatus membrane</location>
        <topology evidence="1">Single-pass type II membrane protein</topology>
    </subcellularLocation>
</comment>
<evidence type="ECO:0000256" key="1">
    <source>
        <dbReference type="ARBA" id="ARBA00004323"/>
    </source>
</evidence>
<keyword evidence="11" id="KW-1185">Reference proteome</keyword>
<evidence type="ECO:0000256" key="3">
    <source>
        <dbReference type="ARBA" id="ARBA00022679"/>
    </source>
</evidence>
<evidence type="ECO:0000256" key="7">
    <source>
        <dbReference type="ARBA" id="ARBA00023034"/>
    </source>
</evidence>
<accession>A0A7M7P2E4</accession>
<dbReference type="OrthoDB" id="514299at2759"/>
<proteinExistence type="inferred from homology"/>
<dbReference type="PANTHER" id="PTHR14647">
    <property type="entry name" value="GALACTOSE-3-O-SULFOTRANSFERASE"/>
    <property type="match status" value="1"/>
</dbReference>
<dbReference type="AlphaFoldDB" id="A0A7M7P2E4"/>
<evidence type="ECO:0008006" key="12">
    <source>
        <dbReference type="Google" id="ProtNLM"/>
    </source>
</evidence>
<evidence type="ECO:0000313" key="11">
    <source>
        <dbReference type="Proteomes" id="UP000007110"/>
    </source>
</evidence>
<keyword evidence="6" id="KW-1133">Transmembrane helix</keyword>
<evidence type="ECO:0000256" key="2">
    <source>
        <dbReference type="ARBA" id="ARBA00008124"/>
    </source>
</evidence>
<dbReference type="RefSeq" id="XP_030844447.1">
    <property type="nucleotide sequence ID" value="XM_030988587.1"/>
</dbReference>
<evidence type="ECO:0000256" key="9">
    <source>
        <dbReference type="ARBA" id="ARBA00023180"/>
    </source>
</evidence>
<dbReference type="GeneID" id="577909"/>
<keyword evidence="4" id="KW-0812">Transmembrane</keyword>
<dbReference type="OMA" id="MFESTYT"/>
<reference evidence="11" key="1">
    <citation type="submission" date="2015-02" db="EMBL/GenBank/DDBJ databases">
        <title>Genome sequencing for Strongylocentrotus purpuratus.</title>
        <authorList>
            <person name="Murali S."/>
            <person name="Liu Y."/>
            <person name="Vee V."/>
            <person name="English A."/>
            <person name="Wang M."/>
            <person name="Skinner E."/>
            <person name="Han Y."/>
            <person name="Muzny D.M."/>
            <person name="Worley K.C."/>
            <person name="Gibbs R.A."/>
        </authorList>
    </citation>
    <scope>NUCLEOTIDE SEQUENCE</scope>
</reference>
<evidence type="ECO:0000313" key="10">
    <source>
        <dbReference type="EnsemblMetazoa" id="XP_030844447"/>
    </source>
</evidence>
<dbReference type="PANTHER" id="PTHR14647:SF86">
    <property type="entry name" value="GALACTOSE-3-O-SULFOTRANSFERASE"/>
    <property type="match status" value="1"/>
</dbReference>
<organism evidence="10 11">
    <name type="scientific">Strongylocentrotus purpuratus</name>
    <name type="common">Purple sea urchin</name>
    <dbReference type="NCBI Taxonomy" id="7668"/>
    <lineage>
        <taxon>Eukaryota</taxon>
        <taxon>Metazoa</taxon>
        <taxon>Echinodermata</taxon>
        <taxon>Eleutherozoa</taxon>
        <taxon>Echinozoa</taxon>
        <taxon>Echinoidea</taxon>
        <taxon>Euechinoidea</taxon>
        <taxon>Echinacea</taxon>
        <taxon>Camarodonta</taxon>
        <taxon>Echinidea</taxon>
        <taxon>Strongylocentrotidae</taxon>
        <taxon>Strongylocentrotus</taxon>
    </lineage>
</organism>
<evidence type="ECO:0000256" key="6">
    <source>
        <dbReference type="ARBA" id="ARBA00022989"/>
    </source>
</evidence>
<keyword evidence="9" id="KW-0325">Glycoprotein</keyword>
<dbReference type="InterPro" id="IPR027417">
    <property type="entry name" value="P-loop_NTPase"/>
</dbReference>
<evidence type="ECO:0000256" key="8">
    <source>
        <dbReference type="ARBA" id="ARBA00023136"/>
    </source>
</evidence>
<dbReference type="SUPFAM" id="SSF52540">
    <property type="entry name" value="P-loop containing nucleoside triphosphate hydrolases"/>
    <property type="match status" value="1"/>
</dbReference>
<dbReference type="GO" id="GO:0000139">
    <property type="term" value="C:Golgi membrane"/>
    <property type="evidence" value="ECO:0007669"/>
    <property type="project" value="UniProtKB-SubCell"/>
</dbReference>
<dbReference type="Pfam" id="PF06990">
    <property type="entry name" value="Gal-3-0_sulfotr"/>
    <property type="match status" value="1"/>
</dbReference>
<dbReference type="GO" id="GO:0008146">
    <property type="term" value="F:sulfotransferase activity"/>
    <property type="evidence" value="ECO:0000318"/>
    <property type="project" value="GO_Central"/>
</dbReference>
<dbReference type="Gene3D" id="3.40.50.300">
    <property type="entry name" value="P-loop containing nucleotide triphosphate hydrolases"/>
    <property type="match status" value="1"/>
</dbReference>
<dbReference type="InterPro" id="IPR009729">
    <property type="entry name" value="Gal-3-0_sulfotransfrase"/>
</dbReference>
<keyword evidence="5" id="KW-0735">Signal-anchor</keyword>